<proteinExistence type="predicted"/>
<evidence type="ECO:0000313" key="2">
    <source>
        <dbReference type="Proteomes" id="UP000248395"/>
    </source>
</evidence>
<reference evidence="1 2" key="1">
    <citation type="submission" date="2018-05" db="EMBL/GenBank/DDBJ databases">
        <title>Genomic Encyclopedia of Type Strains, Phase IV (KMG-IV): sequencing the most valuable type-strain genomes for metagenomic binning, comparative biology and taxonomic classification.</title>
        <authorList>
            <person name="Goeker M."/>
        </authorList>
    </citation>
    <scope>NUCLEOTIDE SEQUENCE [LARGE SCALE GENOMIC DNA]</scope>
    <source>
        <strain evidence="1 2">DSM 25134</strain>
    </source>
</reference>
<evidence type="ECO:0000313" key="1">
    <source>
        <dbReference type="EMBL" id="PXX44646.1"/>
    </source>
</evidence>
<name>A0A318JCQ4_9NEIS</name>
<keyword evidence="2" id="KW-1185">Reference proteome</keyword>
<organism evidence="1 2">
    <name type="scientific">Aquitalea magnusonii</name>
    <dbReference type="NCBI Taxonomy" id="332411"/>
    <lineage>
        <taxon>Bacteria</taxon>
        <taxon>Pseudomonadati</taxon>
        <taxon>Pseudomonadota</taxon>
        <taxon>Betaproteobacteria</taxon>
        <taxon>Neisseriales</taxon>
        <taxon>Chromobacteriaceae</taxon>
        <taxon>Aquitalea</taxon>
    </lineage>
</organism>
<dbReference type="EMBL" id="QJKC01000012">
    <property type="protein sequence ID" value="PXX44646.1"/>
    <property type="molecule type" value="Genomic_DNA"/>
</dbReference>
<protein>
    <submittedName>
        <fullName evidence="1">Uncharacterized protein</fullName>
    </submittedName>
</protein>
<comment type="caution">
    <text evidence="1">The sequence shown here is derived from an EMBL/GenBank/DDBJ whole genome shotgun (WGS) entry which is preliminary data.</text>
</comment>
<gene>
    <name evidence="1" type="ORF">DFR38_11268</name>
</gene>
<dbReference type="AlphaFoldDB" id="A0A318JCQ4"/>
<accession>A0A318JCQ4</accession>
<dbReference type="Proteomes" id="UP000248395">
    <property type="component" value="Unassembled WGS sequence"/>
</dbReference>
<sequence>MKQQHTPLQRSRLRLMTRRLLGLAIVCAGWALILQPTGHHSMAKQPVASHPA</sequence>